<dbReference type="InterPro" id="IPR036420">
    <property type="entry name" value="BRCT_dom_sf"/>
</dbReference>
<feature type="compositionally biased region" description="Basic residues" evidence="1">
    <location>
        <begin position="52"/>
        <end position="63"/>
    </location>
</feature>
<feature type="compositionally biased region" description="Basic and acidic residues" evidence="1">
    <location>
        <begin position="74"/>
        <end position="87"/>
    </location>
</feature>
<feature type="compositionally biased region" description="Polar residues" evidence="1">
    <location>
        <begin position="596"/>
        <end position="614"/>
    </location>
</feature>
<name>D7FH86_ECTSI</name>
<feature type="compositionally biased region" description="Low complexity" evidence="1">
    <location>
        <begin position="146"/>
        <end position="165"/>
    </location>
</feature>
<feature type="compositionally biased region" description="Basic and acidic residues" evidence="1">
    <location>
        <begin position="133"/>
        <end position="144"/>
    </location>
</feature>
<protein>
    <recommendedName>
        <fullName evidence="2">BRCT domain-containing protein</fullName>
    </recommendedName>
</protein>
<dbReference type="SUPFAM" id="SSF52113">
    <property type="entry name" value="BRCT domain"/>
    <property type="match status" value="1"/>
</dbReference>
<feature type="region of interest" description="Disordered" evidence="1">
    <location>
        <begin position="518"/>
        <end position="544"/>
    </location>
</feature>
<feature type="region of interest" description="Disordered" evidence="1">
    <location>
        <begin position="1"/>
        <end position="205"/>
    </location>
</feature>
<dbReference type="InterPro" id="IPR001357">
    <property type="entry name" value="BRCT_dom"/>
</dbReference>
<evidence type="ECO:0000259" key="2">
    <source>
        <dbReference type="SMART" id="SM00292"/>
    </source>
</evidence>
<feature type="compositionally biased region" description="Polar residues" evidence="1">
    <location>
        <begin position="186"/>
        <end position="199"/>
    </location>
</feature>
<dbReference type="EMBL" id="FN649755">
    <property type="protein sequence ID" value="CBJ28457.1"/>
    <property type="molecule type" value="Genomic_DNA"/>
</dbReference>
<feature type="region of interest" description="Disordered" evidence="1">
    <location>
        <begin position="596"/>
        <end position="636"/>
    </location>
</feature>
<dbReference type="Gene3D" id="3.40.50.10190">
    <property type="entry name" value="BRCT domain"/>
    <property type="match status" value="1"/>
</dbReference>
<dbReference type="SMART" id="SM00292">
    <property type="entry name" value="BRCT"/>
    <property type="match status" value="1"/>
</dbReference>
<keyword evidence="4" id="KW-1185">Reference proteome</keyword>
<reference evidence="3 4" key="1">
    <citation type="journal article" date="2010" name="Nature">
        <title>The Ectocarpus genome and the independent evolution of multicellularity in brown algae.</title>
        <authorList>
            <person name="Cock J.M."/>
            <person name="Sterck L."/>
            <person name="Rouze P."/>
            <person name="Scornet D."/>
            <person name="Allen A.E."/>
            <person name="Amoutzias G."/>
            <person name="Anthouard V."/>
            <person name="Artiguenave F."/>
            <person name="Aury J.M."/>
            <person name="Badger J.H."/>
            <person name="Beszteri B."/>
            <person name="Billiau K."/>
            <person name="Bonnet E."/>
            <person name="Bothwell J.H."/>
            <person name="Bowler C."/>
            <person name="Boyen C."/>
            <person name="Brownlee C."/>
            <person name="Carrano C.J."/>
            <person name="Charrier B."/>
            <person name="Cho G.Y."/>
            <person name="Coelho S.M."/>
            <person name="Collen J."/>
            <person name="Corre E."/>
            <person name="Da Silva C."/>
            <person name="Delage L."/>
            <person name="Delaroque N."/>
            <person name="Dittami S.M."/>
            <person name="Doulbeau S."/>
            <person name="Elias M."/>
            <person name="Farnham G."/>
            <person name="Gachon C.M."/>
            <person name="Gschloessl B."/>
            <person name="Heesch S."/>
            <person name="Jabbari K."/>
            <person name="Jubin C."/>
            <person name="Kawai H."/>
            <person name="Kimura K."/>
            <person name="Kloareg B."/>
            <person name="Kupper F.C."/>
            <person name="Lang D."/>
            <person name="Le Bail A."/>
            <person name="Leblanc C."/>
            <person name="Lerouge P."/>
            <person name="Lohr M."/>
            <person name="Lopez P.J."/>
            <person name="Martens C."/>
            <person name="Maumus F."/>
            <person name="Michel G."/>
            <person name="Miranda-Saavedra D."/>
            <person name="Morales J."/>
            <person name="Moreau H."/>
            <person name="Motomura T."/>
            <person name="Nagasato C."/>
            <person name="Napoli C.A."/>
            <person name="Nelson D.R."/>
            <person name="Nyvall-Collen P."/>
            <person name="Peters A.F."/>
            <person name="Pommier C."/>
            <person name="Potin P."/>
            <person name="Poulain J."/>
            <person name="Quesneville H."/>
            <person name="Read B."/>
            <person name="Rensing S.A."/>
            <person name="Ritter A."/>
            <person name="Rousvoal S."/>
            <person name="Samanta M."/>
            <person name="Samson G."/>
            <person name="Schroeder D.C."/>
            <person name="Segurens B."/>
            <person name="Strittmatter M."/>
            <person name="Tonon T."/>
            <person name="Tregear J.W."/>
            <person name="Valentin K."/>
            <person name="von Dassow P."/>
            <person name="Yamagishi T."/>
            <person name="Van de Peer Y."/>
            <person name="Wincker P."/>
        </authorList>
    </citation>
    <scope>NUCLEOTIDE SEQUENCE [LARGE SCALE GENOMIC DNA]</scope>
    <source>
        <strain evidence="4">Ec32 / CCAP1310/4</strain>
    </source>
</reference>
<evidence type="ECO:0000256" key="1">
    <source>
        <dbReference type="SAM" id="MobiDB-lite"/>
    </source>
</evidence>
<evidence type="ECO:0000313" key="4">
    <source>
        <dbReference type="Proteomes" id="UP000002630"/>
    </source>
</evidence>
<sequence length="1014" mass="105802">MLCLSKPKSSHESEVMGWQSPKVGHAAANDGTIGHPTASSNADRQRSVDRRQCKRKKKSKKSVTRTPPSAVAKAEQDHDSATADTRRYAGRGGGGERRENVLVEPPATRGWKRTASRNVNGTAEAGGHRVGYGRKDPTPRETKLPSRTSAATREAASAAAKSASTGVDPASRGVGHQLAQAGGHLNTGSRAGTFSTGSRPGTFADGAQRQMGWQADRGRPQVTVEKAPSWLEIWPKLRREGWHWDYGEQADSSCVYLKPGVSKDGATLGVDMFDSKHAVIAHVLKHATSSATPHAAEHTVVGDSDGDENIDVVDGELSSNAWLAAAATGQGEGQSAGPGAGRAAEARVPEKKRGVAVFHRHCQGDLPFPAVKRGRVEQSRGVIGGKDAAAESGDEIEVAASLVMEMLRGEMEDSVARRSVESATQQFDAEGGSRGEDNLTAHCCEQLLALSESGSGAAACGSDGASASGHCEGGDLVTGKASVDRCAENGGNGSSDSDDVDVVKNDAVPLNHLLPISRASSGSANAGDDLGATHSSSPPREGPLAGVGVILAGLGEQPRQEMEAKIRNLGAEVVDILGESGGWKSWLLGESTRTVANSGSTAEPSSARHTSGSGDCNGDPCATANSDARTPESTKLTKPQMRMIAVAAPGSDRTPEFQLAVAAGMPIVHPSYVAACSGMEIEVETGRYLLPLGRSGLGNRPLIMPFRSGRGRPFQDQLVILCVDNPAADQAALENWLFMLKVAGATVRVFDVGGEGGCAEGDADGVEHSLCTHDAALQLLQEGRVYCVIGSESTAVRVSTARSAIEKAAVEAGTLAGSLEWALQCMAHGRLLLPSAATCPWFPLSASGVSVQDGHVRGSGVNLVFRVADEPVCLFHVHVYGGRRYVAGDYVIIKRDGRASDVTYGTGAETSARTTAVGKTVDATEFGLPMVARVISFRREGSEKVKVEVAMLGQGEGPMLHQGEGSNASSAAGAGEQEVEEDRLGARVLVLTKREMEATQLHALNDGAIFCLKD</sequence>
<feature type="compositionally biased region" description="Polar residues" evidence="1">
    <location>
        <begin position="623"/>
        <end position="636"/>
    </location>
</feature>
<dbReference type="Proteomes" id="UP000002630">
    <property type="component" value="Linkage Group LG30"/>
</dbReference>
<feature type="compositionally biased region" description="Low complexity" evidence="1">
    <location>
        <begin position="963"/>
        <end position="976"/>
    </location>
</feature>
<accession>D7FH86</accession>
<gene>
    <name evidence="3" type="ORF">Esi_0106_0036</name>
</gene>
<proteinExistence type="predicted"/>
<evidence type="ECO:0000313" key="3">
    <source>
        <dbReference type="EMBL" id="CBJ28457.1"/>
    </source>
</evidence>
<dbReference type="OrthoDB" id="129353at2759"/>
<feature type="domain" description="BRCT" evidence="2">
    <location>
        <begin position="541"/>
        <end position="680"/>
    </location>
</feature>
<feature type="region of interest" description="Disordered" evidence="1">
    <location>
        <begin position="956"/>
        <end position="979"/>
    </location>
</feature>
<dbReference type="InParanoid" id="D7FH86"/>
<organism evidence="3 4">
    <name type="scientific">Ectocarpus siliculosus</name>
    <name type="common">Brown alga</name>
    <name type="synonym">Conferva siliculosa</name>
    <dbReference type="NCBI Taxonomy" id="2880"/>
    <lineage>
        <taxon>Eukaryota</taxon>
        <taxon>Sar</taxon>
        <taxon>Stramenopiles</taxon>
        <taxon>Ochrophyta</taxon>
        <taxon>PX clade</taxon>
        <taxon>Phaeophyceae</taxon>
        <taxon>Ectocarpales</taxon>
        <taxon>Ectocarpaceae</taxon>
        <taxon>Ectocarpus</taxon>
    </lineage>
</organism>
<dbReference type="AlphaFoldDB" id="D7FH86"/>
<dbReference type="EMBL" id="FN647746">
    <property type="protein sequence ID" value="CBJ28457.1"/>
    <property type="molecule type" value="Genomic_DNA"/>
</dbReference>